<evidence type="ECO:0000313" key="3">
    <source>
        <dbReference type="Proteomes" id="UP000198751"/>
    </source>
</evidence>
<dbReference type="InterPro" id="IPR005153">
    <property type="entry name" value="MbtH-like_dom"/>
</dbReference>
<dbReference type="RefSeq" id="WP_045730439.1">
    <property type="nucleotide sequence ID" value="NZ_CAUQLD010000002.1"/>
</dbReference>
<dbReference type="SUPFAM" id="SSF160582">
    <property type="entry name" value="MbtH-like"/>
    <property type="match status" value="1"/>
</dbReference>
<protein>
    <submittedName>
        <fullName evidence="2">MbtH protein</fullName>
    </submittedName>
</protein>
<evidence type="ECO:0000259" key="1">
    <source>
        <dbReference type="SMART" id="SM00923"/>
    </source>
</evidence>
<gene>
    <name evidence="2" type="ORF">SAMN04489743_2154</name>
</gene>
<keyword evidence="3" id="KW-1185">Reference proteome</keyword>
<dbReference type="Gene3D" id="3.90.820.10">
    <property type="entry name" value="Structural Genomics, Unknown Function 30-nov-00 1gh9 Mol_id"/>
    <property type="match status" value="1"/>
</dbReference>
<dbReference type="OrthoDB" id="7584480at2"/>
<dbReference type="Proteomes" id="UP000198751">
    <property type="component" value="Chromosome I"/>
</dbReference>
<reference evidence="3" key="1">
    <citation type="submission" date="2016-10" db="EMBL/GenBank/DDBJ databases">
        <authorList>
            <person name="Varghese N."/>
            <person name="Submissions S."/>
        </authorList>
    </citation>
    <scope>NUCLEOTIDE SEQUENCE [LARGE SCALE GENOMIC DNA]</scope>
    <source>
        <strain evidence="3">IMMIB L-1606</strain>
    </source>
</reference>
<dbReference type="InterPro" id="IPR038020">
    <property type="entry name" value="MbtH-like_sf"/>
</dbReference>
<dbReference type="InterPro" id="IPR037407">
    <property type="entry name" value="MLP_fam"/>
</dbReference>
<dbReference type="GO" id="GO:0019290">
    <property type="term" value="P:siderophore biosynthetic process"/>
    <property type="evidence" value="ECO:0007669"/>
    <property type="project" value="TreeGrafter"/>
</dbReference>
<organism evidence="2 3">
    <name type="scientific">Pseudarthrobacter equi</name>
    <dbReference type="NCBI Taxonomy" id="728066"/>
    <lineage>
        <taxon>Bacteria</taxon>
        <taxon>Bacillati</taxon>
        <taxon>Actinomycetota</taxon>
        <taxon>Actinomycetes</taxon>
        <taxon>Micrococcales</taxon>
        <taxon>Micrococcaceae</taxon>
        <taxon>Pseudarthrobacter</taxon>
    </lineage>
</organism>
<dbReference type="AlphaFoldDB" id="A0A1H1YV00"/>
<dbReference type="SMART" id="SM00923">
    <property type="entry name" value="MbtH"/>
    <property type="match status" value="1"/>
</dbReference>
<dbReference type="EMBL" id="LT629779">
    <property type="protein sequence ID" value="SDT24796.1"/>
    <property type="molecule type" value="Genomic_DNA"/>
</dbReference>
<accession>A0A1H1YV00</accession>
<dbReference type="PANTHER" id="PTHR38444:SF1">
    <property type="entry name" value="ENTEROBACTIN BIOSYNTHESIS PROTEIN YBDZ"/>
    <property type="match status" value="1"/>
</dbReference>
<dbReference type="GO" id="GO:0005829">
    <property type="term" value="C:cytosol"/>
    <property type="evidence" value="ECO:0007669"/>
    <property type="project" value="TreeGrafter"/>
</dbReference>
<name>A0A1H1YV00_9MICC</name>
<proteinExistence type="predicted"/>
<evidence type="ECO:0000313" key="2">
    <source>
        <dbReference type="EMBL" id="SDT24796.1"/>
    </source>
</evidence>
<dbReference type="PANTHER" id="PTHR38444">
    <property type="entry name" value="ENTEROBACTIN BIOSYNTHESIS PROTEIN YBDZ"/>
    <property type="match status" value="1"/>
</dbReference>
<dbReference type="Pfam" id="PF03621">
    <property type="entry name" value="MbtH"/>
    <property type="match status" value="1"/>
</dbReference>
<feature type="domain" description="MbtH-like" evidence="1">
    <location>
        <begin position="3"/>
        <end position="53"/>
    </location>
</feature>
<sequence length="70" mass="7941">MTNPFDDKSATFSVLVNEYQQHSLWPVFAAVPEGWVTMFGPDNREACLDYVSRTWTDMAPRKVSELAASQ</sequence>